<reference evidence="2" key="1">
    <citation type="journal article" date="2023" name="Mol. Phylogenet. Evol.">
        <title>Genome-scale phylogeny and comparative genomics of the fungal order Sordariales.</title>
        <authorList>
            <person name="Hensen N."/>
            <person name="Bonometti L."/>
            <person name="Westerberg I."/>
            <person name="Brannstrom I.O."/>
            <person name="Guillou S."/>
            <person name="Cros-Aarteil S."/>
            <person name="Calhoun S."/>
            <person name="Haridas S."/>
            <person name="Kuo A."/>
            <person name="Mondo S."/>
            <person name="Pangilinan J."/>
            <person name="Riley R."/>
            <person name="LaButti K."/>
            <person name="Andreopoulos B."/>
            <person name="Lipzen A."/>
            <person name="Chen C."/>
            <person name="Yan M."/>
            <person name="Daum C."/>
            <person name="Ng V."/>
            <person name="Clum A."/>
            <person name="Steindorff A."/>
            <person name="Ohm R.A."/>
            <person name="Martin F."/>
            <person name="Silar P."/>
            <person name="Natvig D.O."/>
            <person name="Lalanne C."/>
            <person name="Gautier V."/>
            <person name="Ament-Velasquez S.L."/>
            <person name="Kruys A."/>
            <person name="Hutchinson M.I."/>
            <person name="Powell A.J."/>
            <person name="Barry K."/>
            <person name="Miller A.N."/>
            <person name="Grigoriev I.V."/>
            <person name="Debuchy R."/>
            <person name="Gladieux P."/>
            <person name="Hiltunen Thoren M."/>
            <person name="Johannesson H."/>
        </authorList>
    </citation>
    <scope>NUCLEOTIDE SEQUENCE</scope>
    <source>
        <strain evidence="2">CBS 168.71</strain>
    </source>
</reference>
<reference evidence="2" key="2">
    <citation type="submission" date="2023-06" db="EMBL/GenBank/DDBJ databases">
        <authorList>
            <consortium name="Lawrence Berkeley National Laboratory"/>
            <person name="Haridas S."/>
            <person name="Hensen N."/>
            <person name="Bonometti L."/>
            <person name="Westerberg I."/>
            <person name="Brannstrom I.O."/>
            <person name="Guillou S."/>
            <person name="Cros-Aarteil S."/>
            <person name="Calhoun S."/>
            <person name="Kuo A."/>
            <person name="Mondo S."/>
            <person name="Pangilinan J."/>
            <person name="Riley R."/>
            <person name="Labutti K."/>
            <person name="Andreopoulos B."/>
            <person name="Lipzen A."/>
            <person name="Chen C."/>
            <person name="Yanf M."/>
            <person name="Daum C."/>
            <person name="Ng V."/>
            <person name="Clum A."/>
            <person name="Steindorff A."/>
            <person name="Ohm R."/>
            <person name="Martin F."/>
            <person name="Silar P."/>
            <person name="Natvig D."/>
            <person name="Lalanne C."/>
            <person name="Gautier V."/>
            <person name="Ament-Velasquez S.L."/>
            <person name="Kruys A."/>
            <person name="Hutchinson M.I."/>
            <person name="Powell A.J."/>
            <person name="Barry K."/>
            <person name="Miller A.N."/>
            <person name="Grigoriev I.V."/>
            <person name="Debuchy R."/>
            <person name="Gladieux P."/>
            <person name="Thoren M.H."/>
            <person name="Johannesson H."/>
        </authorList>
    </citation>
    <scope>NUCLEOTIDE SEQUENCE</scope>
    <source>
        <strain evidence="2">CBS 168.71</strain>
    </source>
</reference>
<dbReference type="AlphaFoldDB" id="A0AAE0HK55"/>
<protein>
    <recommendedName>
        <fullName evidence="4">Transmembrane protein</fullName>
    </recommendedName>
</protein>
<feature type="transmembrane region" description="Helical" evidence="1">
    <location>
        <begin position="12"/>
        <end position="33"/>
    </location>
</feature>
<evidence type="ECO:0000313" key="3">
    <source>
        <dbReference type="Proteomes" id="UP001278766"/>
    </source>
</evidence>
<dbReference type="GeneID" id="87844978"/>
<gene>
    <name evidence="2" type="ORF">B0H64DRAFT_474068</name>
</gene>
<dbReference type="RefSeq" id="XP_062661572.1">
    <property type="nucleotide sequence ID" value="XM_062808030.1"/>
</dbReference>
<proteinExistence type="predicted"/>
<accession>A0AAE0HK55</accession>
<sequence>MYRTKNFRWKMMHLWGILAHLGLVVAVAISYIYDLDKTARSIPWVHSTAAEMNPGPCRLALSAGSNNGFTFDRSTQALLKACLVVGSLGFTINIILLALLLVVEPNRISLTEGEQHWRRQIVTLFGCLLNLLLAGGGVCLAASLGIKATDSKALLAPLLCTYVQAPLVFSIAVCDAVKNYREGKDLLD</sequence>
<evidence type="ECO:0000313" key="2">
    <source>
        <dbReference type="EMBL" id="KAK3298058.1"/>
    </source>
</evidence>
<keyword evidence="1" id="KW-0472">Membrane</keyword>
<dbReference type="Proteomes" id="UP001278766">
    <property type="component" value="Unassembled WGS sequence"/>
</dbReference>
<organism evidence="2 3">
    <name type="scientific">Chaetomium fimeti</name>
    <dbReference type="NCBI Taxonomy" id="1854472"/>
    <lineage>
        <taxon>Eukaryota</taxon>
        <taxon>Fungi</taxon>
        <taxon>Dikarya</taxon>
        <taxon>Ascomycota</taxon>
        <taxon>Pezizomycotina</taxon>
        <taxon>Sordariomycetes</taxon>
        <taxon>Sordariomycetidae</taxon>
        <taxon>Sordariales</taxon>
        <taxon>Chaetomiaceae</taxon>
        <taxon>Chaetomium</taxon>
    </lineage>
</organism>
<feature type="transmembrane region" description="Helical" evidence="1">
    <location>
        <begin position="124"/>
        <end position="148"/>
    </location>
</feature>
<keyword evidence="3" id="KW-1185">Reference proteome</keyword>
<comment type="caution">
    <text evidence="2">The sequence shown here is derived from an EMBL/GenBank/DDBJ whole genome shotgun (WGS) entry which is preliminary data.</text>
</comment>
<keyword evidence="1" id="KW-1133">Transmembrane helix</keyword>
<feature type="transmembrane region" description="Helical" evidence="1">
    <location>
        <begin position="77"/>
        <end position="103"/>
    </location>
</feature>
<name>A0AAE0HK55_9PEZI</name>
<evidence type="ECO:0008006" key="4">
    <source>
        <dbReference type="Google" id="ProtNLM"/>
    </source>
</evidence>
<dbReference type="EMBL" id="JAUEPN010000003">
    <property type="protein sequence ID" value="KAK3298058.1"/>
    <property type="molecule type" value="Genomic_DNA"/>
</dbReference>
<evidence type="ECO:0000256" key="1">
    <source>
        <dbReference type="SAM" id="Phobius"/>
    </source>
</evidence>
<keyword evidence="1" id="KW-0812">Transmembrane</keyword>